<proteinExistence type="predicted"/>
<dbReference type="PANTHER" id="PTHR14130:SF14">
    <property type="entry name" value="RHO GTPASE-ACTIVATING PROTEIN 92B"/>
    <property type="match status" value="1"/>
</dbReference>
<keyword evidence="10" id="KW-1185">Reference proteome</keyword>
<evidence type="ECO:0000256" key="5">
    <source>
        <dbReference type="SAM" id="Coils"/>
    </source>
</evidence>
<dbReference type="Pfam" id="PF00620">
    <property type="entry name" value="RhoGAP"/>
    <property type="match status" value="1"/>
</dbReference>
<dbReference type="SUPFAM" id="SSF103657">
    <property type="entry name" value="BAR/IMD domain-like"/>
    <property type="match status" value="1"/>
</dbReference>
<accession>A0AAN8J151</accession>
<dbReference type="SUPFAM" id="SSF48350">
    <property type="entry name" value="GTPase activation domain, GAP"/>
    <property type="match status" value="1"/>
</dbReference>
<evidence type="ECO:0000256" key="3">
    <source>
        <dbReference type="ARBA" id="ARBA00022490"/>
    </source>
</evidence>
<keyword evidence="5" id="KW-0175">Coiled coil</keyword>
<dbReference type="SMART" id="SM00721">
    <property type="entry name" value="BAR"/>
    <property type="match status" value="1"/>
</dbReference>
<dbReference type="PANTHER" id="PTHR14130">
    <property type="entry name" value="3BP-1 RELATED RHOGAP"/>
    <property type="match status" value="1"/>
</dbReference>
<keyword evidence="4" id="KW-0597">Phosphoprotein</keyword>
<dbReference type="GO" id="GO:0005096">
    <property type="term" value="F:GTPase activator activity"/>
    <property type="evidence" value="ECO:0007669"/>
    <property type="project" value="UniProtKB-KW"/>
</dbReference>
<feature type="compositionally biased region" description="Pro residues" evidence="6">
    <location>
        <begin position="848"/>
        <end position="864"/>
    </location>
</feature>
<dbReference type="GO" id="GO:0035020">
    <property type="term" value="P:regulation of Rac protein signal transduction"/>
    <property type="evidence" value="ECO:0007669"/>
    <property type="project" value="TreeGrafter"/>
</dbReference>
<feature type="domain" description="Rho-GAP" evidence="7">
    <location>
        <begin position="263"/>
        <end position="449"/>
    </location>
</feature>
<feature type="compositionally biased region" description="Basic and acidic residues" evidence="6">
    <location>
        <begin position="894"/>
        <end position="904"/>
    </location>
</feature>
<evidence type="ECO:0000256" key="6">
    <source>
        <dbReference type="SAM" id="MobiDB-lite"/>
    </source>
</evidence>
<dbReference type="Pfam" id="PF03114">
    <property type="entry name" value="BAR"/>
    <property type="match status" value="1"/>
</dbReference>
<evidence type="ECO:0000256" key="2">
    <source>
        <dbReference type="ARBA" id="ARBA00022468"/>
    </source>
</evidence>
<feature type="compositionally biased region" description="Polar residues" evidence="6">
    <location>
        <begin position="468"/>
        <end position="508"/>
    </location>
</feature>
<dbReference type="GO" id="GO:0032956">
    <property type="term" value="P:regulation of actin cytoskeleton organization"/>
    <property type="evidence" value="ECO:0007669"/>
    <property type="project" value="TreeGrafter"/>
</dbReference>
<dbReference type="SMART" id="SM00324">
    <property type="entry name" value="RhoGAP"/>
    <property type="match status" value="1"/>
</dbReference>
<evidence type="ECO:0000259" key="7">
    <source>
        <dbReference type="PROSITE" id="PS50238"/>
    </source>
</evidence>
<evidence type="ECO:0000256" key="4">
    <source>
        <dbReference type="ARBA" id="ARBA00022553"/>
    </source>
</evidence>
<evidence type="ECO:0000256" key="1">
    <source>
        <dbReference type="ARBA" id="ARBA00004514"/>
    </source>
</evidence>
<protein>
    <submittedName>
        <fullName evidence="9">Uncharacterized protein</fullName>
    </submittedName>
</protein>
<reference evidence="9 10" key="1">
    <citation type="submission" date="2024-01" db="EMBL/GenBank/DDBJ databases">
        <title>The genome of the rayed Mediterranean limpet Patella caerulea (Linnaeus, 1758).</title>
        <authorList>
            <person name="Anh-Thu Weber A."/>
            <person name="Halstead-Nussloch G."/>
        </authorList>
    </citation>
    <scope>NUCLEOTIDE SEQUENCE [LARGE SCALE GENOMIC DNA]</scope>
    <source>
        <strain evidence="9">AATW-2023a</strain>
        <tissue evidence="9">Whole specimen</tissue>
    </source>
</reference>
<dbReference type="InterPro" id="IPR047165">
    <property type="entry name" value="RHG17/44/SH3BP1-like"/>
</dbReference>
<dbReference type="InterPro" id="IPR000198">
    <property type="entry name" value="RhoGAP_dom"/>
</dbReference>
<dbReference type="AlphaFoldDB" id="A0AAN8J151"/>
<evidence type="ECO:0000259" key="8">
    <source>
        <dbReference type="PROSITE" id="PS51021"/>
    </source>
</evidence>
<feature type="compositionally biased region" description="Polar residues" evidence="6">
    <location>
        <begin position="868"/>
        <end position="893"/>
    </location>
</feature>
<dbReference type="FunFam" id="1.10.555.10:FF:000001">
    <property type="entry name" value="Rho GTPase activating protein 44"/>
    <property type="match status" value="1"/>
</dbReference>
<feature type="domain" description="BAR" evidence="8">
    <location>
        <begin position="20"/>
        <end position="257"/>
    </location>
</feature>
<feature type="region of interest" description="Disordered" evidence="6">
    <location>
        <begin position="554"/>
        <end position="606"/>
    </location>
</feature>
<sequence>MWKKENLRKNFLRVKQLADQNLGRSEKSEVLSEDLLAIEKRVETVKQVCSNINKKLGSSLQAQGENIEKRLKKLPETSLAHTLIESSTLLGTGTESVLGLICQLCGEAQNILAREQLQYEINVEKEVLGPLQAIFDNDIPAIMKARKHLTKTTLDMDSAKGRLTTAVRQSHVPGTNIASAAAKADVIKEEYEEALAKVEHVKDSLAVEMSNFIAKETEHSQKLLALVEAQAAYHKKALEAIQVVIPRMQHAIENNPTKPVFGHPLEEHLRVTGRDIAVVLEACVMTLLLTGMDEEGLFRIGGASSKLKKLKACFDANIVDMEEFRHDPHTVAGALKQYLRELPEPLLTYQLYSDFMEAASLPKDKLLPALKKVVDNLPRINYNNFRYLIKFLDKLAKNSDKNKMSAGNISIVIAPNLLWSPGENAPNMLTTGSLSTIIDAILSNADFFFPGDIDFAKTLRGTAPAMSTENVNISTQDKTDSQSTAPSDISRQSSIRNSRLDFYNNQVPSQNSRTSSQSSFLEGRHNSGSASESSDILLDTNILCDNISLDESLSAAEGESSSPHSRNLSSAQTNHSANQSPIRYNNINHSRTGSSSPRSRSVPPAQVAKSFHSDVYSTVTALQSLGSSSGSWSDYFSKVQAVRDETFHHTPSTQSTGASNQGKGDTTPPIPPSDTSVQNSGETTEESKGAPSNLTSKKEFDFANVGEHTPPSMSPSITRADQRPLEINSTLAVQSNNLSVSPIINRPVSPVSPGIDVSYGQDNQSPEQYGTQKRTAKKPAPPPPPDRPYTVAVTASVTKQNTNPYQTWPRHQGAPLASPEIGSSTVDIEEETIPTKPTITDRPHPPDRPTGPPPDRPKAPPPLAPHTQGHNRSASTGAMFINQQAPLQESPNGQDKDGSKSDGE</sequence>
<dbReference type="InterPro" id="IPR004148">
    <property type="entry name" value="BAR_dom"/>
</dbReference>
<feature type="coiled-coil region" evidence="5">
    <location>
        <begin position="177"/>
        <end position="208"/>
    </location>
</feature>
<feature type="compositionally biased region" description="Polar residues" evidence="6">
    <location>
        <begin position="649"/>
        <end position="664"/>
    </location>
</feature>
<feature type="compositionally biased region" description="Polar residues" evidence="6">
    <location>
        <begin position="563"/>
        <end position="589"/>
    </location>
</feature>
<evidence type="ECO:0000313" key="10">
    <source>
        <dbReference type="Proteomes" id="UP001347796"/>
    </source>
</evidence>
<comment type="subcellular location">
    <subcellularLocation>
        <location evidence="1">Cytoplasm</location>
        <location evidence="1">Cytosol</location>
    </subcellularLocation>
</comment>
<evidence type="ECO:0000313" key="9">
    <source>
        <dbReference type="EMBL" id="KAK6169053.1"/>
    </source>
</evidence>
<dbReference type="FunFam" id="1.20.1270.60:FF:000053">
    <property type="entry name" value="SH3 domain-binding protein 1"/>
    <property type="match status" value="1"/>
</dbReference>
<dbReference type="PROSITE" id="PS51021">
    <property type="entry name" value="BAR"/>
    <property type="match status" value="1"/>
</dbReference>
<dbReference type="Gene3D" id="1.20.1270.60">
    <property type="entry name" value="Arfaptin homology (AH) domain/BAR domain"/>
    <property type="match status" value="1"/>
</dbReference>
<keyword evidence="2" id="KW-0343">GTPase activation</keyword>
<dbReference type="Gene3D" id="1.10.555.10">
    <property type="entry name" value="Rho GTPase activation protein"/>
    <property type="match status" value="1"/>
</dbReference>
<dbReference type="InterPro" id="IPR008936">
    <property type="entry name" value="Rho_GTPase_activation_prot"/>
</dbReference>
<feature type="region of interest" description="Disordered" evidence="6">
    <location>
        <begin position="649"/>
        <end position="697"/>
    </location>
</feature>
<feature type="region of interest" description="Disordered" evidence="6">
    <location>
        <begin position="752"/>
        <end position="904"/>
    </location>
</feature>
<keyword evidence="3" id="KW-0963">Cytoplasm</keyword>
<name>A0AAN8J151_PATCE</name>
<dbReference type="GO" id="GO:0007165">
    <property type="term" value="P:signal transduction"/>
    <property type="evidence" value="ECO:0007669"/>
    <property type="project" value="InterPro"/>
</dbReference>
<gene>
    <name evidence="9" type="ORF">SNE40_020180</name>
</gene>
<organism evidence="9 10">
    <name type="scientific">Patella caerulea</name>
    <name type="common">Rayed Mediterranean limpet</name>
    <dbReference type="NCBI Taxonomy" id="87958"/>
    <lineage>
        <taxon>Eukaryota</taxon>
        <taxon>Metazoa</taxon>
        <taxon>Spiralia</taxon>
        <taxon>Lophotrochozoa</taxon>
        <taxon>Mollusca</taxon>
        <taxon>Gastropoda</taxon>
        <taxon>Patellogastropoda</taxon>
        <taxon>Patelloidea</taxon>
        <taxon>Patellidae</taxon>
        <taxon>Patella</taxon>
    </lineage>
</organism>
<feature type="region of interest" description="Disordered" evidence="6">
    <location>
        <begin position="468"/>
        <end position="533"/>
    </location>
</feature>
<feature type="compositionally biased region" description="Polar residues" evidence="6">
    <location>
        <begin position="760"/>
        <end position="773"/>
    </location>
</feature>
<dbReference type="Proteomes" id="UP001347796">
    <property type="component" value="Unassembled WGS sequence"/>
</dbReference>
<dbReference type="PROSITE" id="PS50238">
    <property type="entry name" value="RHOGAP"/>
    <property type="match status" value="1"/>
</dbReference>
<dbReference type="CDD" id="cd07595">
    <property type="entry name" value="BAR_RhoGAP_Rich-like"/>
    <property type="match status" value="1"/>
</dbReference>
<feature type="compositionally biased region" description="Low complexity" evidence="6">
    <location>
        <begin position="590"/>
        <end position="604"/>
    </location>
</feature>
<comment type="caution">
    <text evidence="9">The sequence shown here is derived from an EMBL/GenBank/DDBJ whole genome shotgun (WGS) entry which is preliminary data.</text>
</comment>
<dbReference type="InterPro" id="IPR027267">
    <property type="entry name" value="AH/BAR_dom_sf"/>
</dbReference>
<dbReference type="EMBL" id="JAZGQO010000015">
    <property type="protein sequence ID" value="KAK6169053.1"/>
    <property type="molecule type" value="Genomic_DNA"/>
</dbReference>
<dbReference type="GO" id="GO:0005829">
    <property type="term" value="C:cytosol"/>
    <property type="evidence" value="ECO:0007669"/>
    <property type="project" value="UniProtKB-SubCell"/>
</dbReference>
<feature type="compositionally biased region" description="Polar residues" evidence="6">
    <location>
        <begin position="793"/>
        <end position="806"/>
    </location>
</feature>
<feature type="compositionally biased region" description="Low complexity" evidence="6">
    <location>
        <begin position="509"/>
        <end position="519"/>
    </location>
</feature>